<name>A0A9P7TTA5_9HYPO</name>
<sequence length="80" mass="8822">MVQILPLFLATLATISPVVQACTPGLDYCGYTLLEYGWHGIYPTGLYHCDHSGSVRMIKHCTYGGCRDRGTGNSDFCPYD</sequence>
<feature type="chain" id="PRO_5040211658" evidence="1">
    <location>
        <begin position="22"/>
        <end position="80"/>
    </location>
</feature>
<dbReference type="AlphaFoldDB" id="A0A9P7TTA5"/>
<evidence type="ECO:0000313" key="2">
    <source>
        <dbReference type="EMBL" id="KAG6120681.1"/>
    </source>
</evidence>
<gene>
    <name evidence="2" type="ORF">E4U13_006141</name>
</gene>
<accession>A0A9P7TTA5</accession>
<organism evidence="2 3">
    <name type="scientific">Claviceps humidiphila</name>
    <dbReference type="NCBI Taxonomy" id="1294629"/>
    <lineage>
        <taxon>Eukaryota</taxon>
        <taxon>Fungi</taxon>
        <taxon>Dikarya</taxon>
        <taxon>Ascomycota</taxon>
        <taxon>Pezizomycotina</taxon>
        <taxon>Sordariomycetes</taxon>
        <taxon>Hypocreomycetidae</taxon>
        <taxon>Hypocreales</taxon>
        <taxon>Clavicipitaceae</taxon>
        <taxon>Claviceps</taxon>
    </lineage>
</organism>
<evidence type="ECO:0000256" key="1">
    <source>
        <dbReference type="SAM" id="SignalP"/>
    </source>
</evidence>
<reference evidence="2 3" key="1">
    <citation type="journal article" date="2020" name="bioRxiv">
        <title>Whole genome comparisons of ergot fungi reveals the divergence and evolution of species within the genus Claviceps are the result of varying mechanisms driving genome evolution and host range expansion.</title>
        <authorList>
            <person name="Wyka S.A."/>
            <person name="Mondo S.J."/>
            <person name="Liu M."/>
            <person name="Dettman J."/>
            <person name="Nalam V."/>
            <person name="Broders K.D."/>
        </authorList>
    </citation>
    <scope>NUCLEOTIDE SEQUENCE [LARGE SCALE GENOMIC DNA]</scope>
    <source>
        <strain evidence="2 3">LM576</strain>
    </source>
</reference>
<evidence type="ECO:0000313" key="3">
    <source>
        <dbReference type="Proteomes" id="UP000732380"/>
    </source>
</evidence>
<comment type="caution">
    <text evidence="2">The sequence shown here is derived from an EMBL/GenBank/DDBJ whole genome shotgun (WGS) entry which is preliminary data.</text>
</comment>
<keyword evidence="3" id="KW-1185">Reference proteome</keyword>
<feature type="signal peptide" evidence="1">
    <location>
        <begin position="1"/>
        <end position="21"/>
    </location>
</feature>
<protein>
    <submittedName>
        <fullName evidence="2">Uncharacterized protein</fullName>
    </submittedName>
</protein>
<dbReference type="Proteomes" id="UP000732380">
    <property type="component" value="Unassembled WGS sequence"/>
</dbReference>
<proteinExistence type="predicted"/>
<keyword evidence="1" id="KW-0732">Signal</keyword>
<dbReference type="EMBL" id="SRQM01000052">
    <property type="protein sequence ID" value="KAG6120681.1"/>
    <property type="molecule type" value="Genomic_DNA"/>
</dbReference>